<name>E8LKT2_SUCHY</name>
<accession>E8LKT2</accession>
<evidence type="ECO:0000313" key="1">
    <source>
        <dbReference type="EMBL" id="EFY06871.1"/>
    </source>
</evidence>
<gene>
    <name evidence="1" type="ORF">HMPREF9444_01331</name>
</gene>
<dbReference type="STRING" id="762983.HMPREF9444_01331"/>
<sequence>MVGVLPASGHFYVKAIADQSLPQVCTAVADSFRYWGGCPEVIRVDNFKAAVTKASRYGGEVNADFAAMA</sequence>
<keyword evidence="2" id="KW-1185">Reference proteome</keyword>
<reference evidence="1 2" key="1">
    <citation type="submission" date="2011-01" db="EMBL/GenBank/DDBJ databases">
        <authorList>
            <person name="Weinstock G."/>
            <person name="Sodergren E."/>
            <person name="Clifton S."/>
            <person name="Fulton L."/>
            <person name="Fulton B."/>
            <person name="Courtney L."/>
            <person name="Fronick C."/>
            <person name="Harrison M."/>
            <person name="Strong C."/>
            <person name="Farmer C."/>
            <person name="Delahaunty K."/>
            <person name="Markovic C."/>
            <person name="Hall O."/>
            <person name="Minx P."/>
            <person name="Tomlinson C."/>
            <person name="Mitreva M."/>
            <person name="Hou S."/>
            <person name="Chen J."/>
            <person name="Wollam A."/>
            <person name="Pepin K.H."/>
            <person name="Johnson M."/>
            <person name="Bhonagiri V."/>
            <person name="Zhang X."/>
            <person name="Suruliraj S."/>
            <person name="Warren W."/>
            <person name="Chinwalla A."/>
            <person name="Mardis E.R."/>
            <person name="Wilson R.K."/>
        </authorList>
    </citation>
    <scope>NUCLEOTIDE SEQUENCE [LARGE SCALE GENOMIC DNA]</scope>
    <source>
        <strain evidence="2">DSM 22608 / JCM 16073 / KCTC 15190 / YIT 12066</strain>
    </source>
</reference>
<proteinExistence type="predicted"/>
<dbReference type="Proteomes" id="UP000018458">
    <property type="component" value="Unassembled WGS sequence"/>
</dbReference>
<protein>
    <recommendedName>
        <fullName evidence="3">Integrase catalytic domain-containing protein</fullName>
    </recommendedName>
</protein>
<dbReference type="HOGENOM" id="CLU_2800375_0_0_6"/>
<evidence type="ECO:0000313" key="2">
    <source>
        <dbReference type="Proteomes" id="UP000018458"/>
    </source>
</evidence>
<organism evidence="1 2">
    <name type="scientific">Succinatimonas hippei (strain DSM 22608 / JCM 16073 / KCTC 15190 / YIT 12066)</name>
    <dbReference type="NCBI Taxonomy" id="762983"/>
    <lineage>
        <taxon>Bacteria</taxon>
        <taxon>Pseudomonadati</taxon>
        <taxon>Pseudomonadota</taxon>
        <taxon>Gammaproteobacteria</taxon>
        <taxon>Aeromonadales</taxon>
        <taxon>Succinivibrionaceae</taxon>
        <taxon>Succinatimonas</taxon>
    </lineage>
</organism>
<dbReference type="AlphaFoldDB" id="E8LKT2"/>
<evidence type="ECO:0008006" key="3">
    <source>
        <dbReference type="Google" id="ProtNLM"/>
    </source>
</evidence>
<dbReference type="EMBL" id="AEVO01000073">
    <property type="protein sequence ID" value="EFY06871.1"/>
    <property type="molecule type" value="Genomic_DNA"/>
</dbReference>
<comment type="caution">
    <text evidence="1">The sequence shown here is derived from an EMBL/GenBank/DDBJ whole genome shotgun (WGS) entry which is preliminary data.</text>
</comment>
<feature type="non-terminal residue" evidence="1">
    <location>
        <position position="69"/>
    </location>
</feature>